<organism evidence="1 2">
    <name type="scientific">Acanthoscelides obtectus</name>
    <name type="common">Bean weevil</name>
    <name type="synonym">Bruchus obtectus</name>
    <dbReference type="NCBI Taxonomy" id="200917"/>
    <lineage>
        <taxon>Eukaryota</taxon>
        <taxon>Metazoa</taxon>
        <taxon>Ecdysozoa</taxon>
        <taxon>Arthropoda</taxon>
        <taxon>Hexapoda</taxon>
        <taxon>Insecta</taxon>
        <taxon>Pterygota</taxon>
        <taxon>Neoptera</taxon>
        <taxon>Endopterygota</taxon>
        <taxon>Coleoptera</taxon>
        <taxon>Polyphaga</taxon>
        <taxon>Cucujiformia</taxon>
        <taxon>Chrysomeloidea</taxon>
        <taxon>Chrysomelidae</taxon>
        <taxon>Bruchinae</taxon>
        <taxon>Bruchini</taxon>
        <taxon>Acanthoscelides</taxon>
    </lineage>
</organism>
<sequence>MAYTAASSSGLIASTEIIEIERKLNMKQFIEMIVSSVFAKETRSRLVLQVS</sequence>
<keyword evidence="2" id="KW-1185">Reference proteome</keyword>
<dbReference type="EMBL" id="CAKOFQ010007060">
    <property type="protein sequence ID" value="CAH1989304.1"/>
    <property type="molecule type" value="Genomic_DNA"/>
</dbReference>
<evidence type="ECO:0000313" key="1">
    <source>
        <dbReference type="EMBL" id="CAH1989304.1"/>
    </source>
</evidence>
<protein>
    <submittedName>
        <fullName evidence="1">Uncharacterized protein</fullName>
    </submittedName>
</protein>
<evidence type="ECO:0000313" key="2">
    <source>
        <dbReference type="Proteomes" id="UP001152888"/>
    </source>
</evidence>
<proteinExistence type="predicted"/>
<dbReference type="AlphaFoldDB" id="A0A9P0L6I6"/>
<reference evidence="1" key="1">
    <citation type="submission" date="2022-03" db="EMBL/GenBank/DDBJ databases">
        <authorList>
            <person name="Sayadi A."/>
        </authorList>
    </citation>
    <scope>NUCLEOTIDE SEQUENCE</scope>
</reference>
<name>A0A9P0L6I6_ACAOB</name>
<comment type="caution">
    <text evidence="1">The sequence shown here is derived from an EMBL/GenBank/DDBJ whole genome shotgun (WGS) entry which is preliminary data.</text>
</comment>
<dbReference type="Proteomes" id="UP001152888">
    <property type="component" value="Unassembled WGS sequence"/>
</dbReference>
<gene>
    <name evidence="1" type="ORF">ACAOBT_LOCUS18945</name>
</gene>
<accession>A0A9P0L6I6</accession>